<dbReference type="Pfam" id="PF25084">
    <property type="entry name" value="LbH_EIF2B"/>
    <property type="match status" value="1"/>
</dbReference>
<organism evidence="11 12">
    <name type="scientific">Mycosarcoma maydis</name>
    <name type="common">Corn smut fungus</name>
    <name type="synonym">Ustilago maydis</name>
    <dbReference type="NCBI Taxonomy" id="5270"/>
    <lineage>
        <taxon>Eukaryota</taxon>
        <taxon>Fungi</taxon>
        <taxon>Dikarya</taxon>
        <taxon>Basidiomycota</taxon>
        <taxon>Ustilaginomycotina</taxon>
        <taxon>Ustilaginomycetes</taxon>
        <taxon>Ustilaginales</taxon>
        <taxon>Ustilaginaceae</taxon>
        <taxon>Mycosarcoma</taxon>
    </lineage>
</organism>
<evidence type="ECO:0000256" key="9">
    <source>
        <dbReference type="SAM" id="MobiDB-lite"/>
    </source>
</evidence>
<dbReference type="GO" id="GO:0005085">
    <property type="term" value="F:guanyl-nucleotide exchange factor activity"/>
    <property type="evidence" value="ECO:0000318"/>
    <property type="project" value="GO_Central"/>
</dbReference>
<dbReference type="PANTHER" id="PTHR45989:SF1">
    <property type="entry name" value="TRANSLATION INITIATION FACTOR EIF-2B SUBUNIT GAMMA"/>
    <property type="match status" value="1"/>
</dbReference>
<dbReference type="SUPFAM" id="SSF51161">
    <property type="entry name" value="Trimeric LpxA-like enzymes"/>
    <property type="match status" value="1"/>
</dbReference>
<evidence type="ECO:0000313" key="11">
    <source>
        <dbReference type="EMBL" id="KIS69727.1"/>
    </source>
</evidence>
<comment type="subunit">
    <text evidence="8">Component of the translation initiation factor 2B (eIF2B) complex which is a heterodecamer of two sets of five different subunits: alpha, beta, gamma, delta and epsilon. Subunits alpha, beta and delta comprise a regulatory subcomplex and subunits epsilon and gamma comprise a catalytic subcomplex. Within the complex, the hexameric regulatory complex resides at the center, with the two heterodimeric catalytic subcomplexes bound on opposite sides.</text>
</comment>
<dbReference type="Proteomes" id="UP000000561">
    <property type="component" value="Chromosome 5"/>
</dbReference>
<feature type="domain" description="EIF2B subunit epsilon/gamma LbH" evidence="10">
    <location>
        <begin position="622"/>
        <end position="709"/>
    </location>
</feature>
<dbReference type="GO" id="GO:0005851">
    <property type="term" value="C:eukaryotic translation initiation factor 2B complex"/>
    <property type="evidence" value="ECO:0000318"/>
    <property type="project" value="GO_Central"/>
</dbReference>
<dbReference type="Gene3D" id="2.160.10.10">
    <property type="entry name" value="Hexapeptide repeat proteins"/>
    <property type="match status" value="1"/>
</dbReference>
<sequence length="720" mass="76662">MAAITSGGAHLHPPLVQPIIFCGPGSNLYPLCSSTLAADISQDTRPSDQHDLPKAMLPVFNRPMIAYALQQLLSAGLRHAVVFAPSEHHSIMTAALKSLILIPPTLIQSGKKHVSSTAAAAAAAAVEEASKYPNVSVSVGLNSTSAASTTPAASNPYLSGSSFAVSSMQNETVMRVDLLPLGPDDATNSKSDSRISSSASKYKKLGTAGLITWLHSIGRLDKDPLVLPVDLITQSFSLTDIINSHVSSAPDSPALTCLMYERGAGEGTGKEREKDGPPKLFSAYDRASLKTSSLSTSDSNEHCTTHQLLLLQDSDDISDIDSSDLHLRMSLLWSHPHVRISTSLLDSHVYLFSLQRLLGLLSSEAGQKMKSLREEVVPFMVKCSWMVGLREKAGWTDQASNVTSFPEQPSFWNTKSNKDNVANHLRSSTFVDSELLQVGSSIRPALDKIDSRSSPLFSPGRSRLLSPSAHPEAGGRAASLLKQTRASAKIAANQTRVNALVFRLSTERKHPVDPSVSIEELRERREDAKFEPFIARANTVPTYLECNRYLLRSLAGGSAGQSGNSASHNVTAASLPSSALSHPLPNQSLPAPAVSAQAAADSTSSQAPQDAVKGFAVAPLIDTKSQISSDSLVESYTRVGERTTIKRSVIGRGCAIGKNVKLTGLVVMDGVRIGDNAKLENCILAAGSTVEEKCNLKDCDVAASVRVPAGTNTKGEKFDE</sequence>
<evidence type="ECO:0000256" key="7">
    <source>
        <dbReference type="ARBA" id="ARBA00044229"/>
    </source>
</evidence>
<evidence type="ECO:0000256" key="4">
    <source>
        <dbReference type="ARBA" id="ARBA00022540"/>
    </source>
</evidence>
<comment type="similarity">
    <text evidence="2">Belongs to the eIF-2B gamma/epsilon subunits family.</text>
</comment>
<dbReference type="eggNOG" id="KOG1462">
    <property type="taxonomic scope" value="Eukaryota"/>
</dbReference>
<dbReference type="GO" id="GO:0002183">
    <property type="term" value="P:cytoplasmic translational initiation"/>
    <property type="evidence" value="ECO:0000318"/>
    <property type="project" value="GO_Central"/>
</dbReference>
<dbReference type="GeneID" id="23563047"/>
<accession>A0A0D1C8E1</accession>
<dbReference type="InterPro" id="IPR056764">
    <property type="entry name" value="LbH_EIF2B3/5"/>
</dbReference>
<gene>
    <name evidence="11" type="ORF">UMAG_02252</name>
</gene>
<dbReference type="InterPro" id="IPR051960">
    <property type="entry name" value="eIF2B_gamma"/>
</dbReference>
<dbReference type="EMBL" id="CM003144">
    <property type="protein sequence ID" value="KIS69727.1"/>
    <property type="molecule type" value="Genomic_DNA"/>
</dbReference>
<dbReference type="Gene3D" id="3.90.550.10">
    <property type="entry name" value="Spore Coat Polysaccharide Biosynthesis Protein SpsA, Chain A"/>
    <property type="match status" value="1"/>
</dbReference>
<evidence type="ECO:0000256" key="3">
    <source>
        <dbReference type="ARBA" id="ARBA00022490"/>
    </source>
</evidence>
<dbReference type="SUPFAM" id="SSF53448">
    <property type="entry name" value="Nucleotide-diphospho-sugar transferases"/>
    <property type="match status" value="1"/>
</dbReference>
<dbReference type="InterPro" id="IPR011004">
    <property type="entry name" value="Trimer_LpxA-like_sf"/>
</dbReference>
<evidence type="ECO:0000256" key="5">
    <source>
        <dbReference type="ARBA" id="ARBA00022917"/>
    </source>
</evidence>
<evidence type="ECO:0000256" key="2">
    <source>
        <dbReference type="ARBA" id="ARBA00007878"/>
    </source>
</evidence>
<dbReference type="CDD" id="cd04652">
    <property type="entry name" value="LbH_eIF2B_gamma_C"/>
    <property type="match status" value="1"/>
</dbReference>
<feature type="region of interest" description="Disordered" evidence="9">
    <location>
        <begin position="453"/>
        <end position="473"/>
    </location>
</feature>
<evidence type="ECO:0000256" key="1">
    <source>
        <dbReference type="ARBA" id="ARBA00004514"/>
    </source>
</evidence>
<keyword evidence="12" id="KW-1185">Reference proteome</keyword>
<evidence type="ECO:0000256" key="8">
    <source>
        <dbReference type="ARBA" id="ARBA00046432"/>
    </source>
</evidence>
<dbReference type="OMA" id="YLECNRY"/>
<dbReference type="GO" id="GO:0003743">
    <property type="term" value="F:translation initiation factor activity"/>
    <property type="evidence" value="ECO:0000318"/>
    <property type="project" value="GO_Central"/>
</dbReference>
<dbReference type="OrthoDB" id="1733332at2759"/>
<dbReference type="AlphaFoldDB" id="A0A0D1C8E1"/>
<evidence type="ECO:0000259" key="10">
    <source>
        <dbReference type="Pfam" id="PF25084"/>
    </source>
</evidence>
<dbReference type="KEGG" id="uma:UMAG_02252"/>
<evidence type="ECO:0000313" key="12">
    <source>
        <dbReference type="Proteomes" id="UP000000561"/>
    </source>
</evidence>
<feature type="region of interest" description="Disordered" evidence="9">
    <location>
        <begin position="557"/>
        <end position="607"/>
    </location>
</feature>
<dbReference type="InParanoid" id="A0A0D1C8E1"/>
<protein>
    <recommendedName>
        <fullName evidence="6">Translation initiation factor eIF2B subunit gamma</fullName>
    </recommendedName>
    <alternativeName>
        <fullName evidence="7">eIF2B GDP-GTP exchange factor subunit gamma</fullName>
    </alternativeName>
</protein>
<dbReference type="RefSeq" id="XP_011388588.1">
    <property type="nucleotide sequence ID" value="XM_011390286.1"/>
</dbReference>
<dbReference type="VEuPathDB" id="FungiDB:UMAG_02252"/>
<dbReference type="InterPro" id="IPR029044">
    <property type="entry name" value="Nucleotide-diphossugar_trans"/>
</dbReference>
<dbReference type="GO" id="GO:0005829">
    <property type="term" value="C:cytosol"/>
    <property type="evidence" value="ECO:0007669"/>
    <property type="project" value="UniProtKB-SubCell"/>
</dbReference>
<name>A0A0D1C8E1_MYCMD</name>
<dbReference type="PANTHER" id="PTHR45989">
    <property type="entry name" value="TRANSLATION INITIATION FACTOR EIF-2B SUBUNIT GAMMA"/>
    <property type="match status" value="1"/>
</dbReference>
<reference evidence="11 12" key="1">
    <citation type="journal article" date="2006" name="Nature">
        <title>Insights from the genome of the biotrophic fungal plant pathogen Ustilago maydis.</title>
        <authorList>
            <person name="Kamper J."/>
            <person name="Kahmann R."/>
            <person name="Bolker M."/>
            <person name="Ma L.J."/>
            <person name="Brefort T."/>
            <person name="Saville B.J."/>
            <person name="Banuett F."/>
            <person name="Kronstad J.W."/>
            <person name="Gold S.E."/>
            <person name="Muller O."/>
            <person name="Perlin M.H."/>
            <person name="Wosten H.A."/>
            <person name="de Vries R."/>
            <person name="Ruiz-Herrera J."/>
            <person name="Reynaga-Pena C.G."/>
            <person name="Snetselaar K."/>
            <person name="McCann M."/>
            <person name="Perez-Martin J."/>
            <person name="Feldbrugge M."/>
            <person name="Basse C.W."/>
            <person name="Steinberg G."/>
            <person name="Ibeas J.I."/>
            <person name="Holloman W."/>
            <person name="Guzman P."/>
            <person name="Farman M."/>
            <person name="Stajich J.E."/>
            <person name="Sentandreu R."/>
            <person name="Gonzalez-Prieto J.M."/>
            <person name="Kennell J.C."/>
            <person name="Molina L."/>
            <person name="Schirawski J."/>
            <person name="Mendoza-Mendoza A."/>
            <person name="Greilinger D."/>
            <person name="Munch K."/>
            <person name="Rossel N."/>
            <person name="Scherer M."/>
            <person name="Vranes M."/>
            <person name="Ladendorf O."/>
            <person name="Vincon V."/>
            <person name="Fuchs U."/>
            <person name="Sandrock B."/>
            <person name="Meng S."/>
            <person name="Ho E.C."/>
            <person name="Cahill M.J."/>
            <person name="Boyce K.J."/>
            <person name="Klose J."/>
            <person name="Klosterman S.J."/>
            <person name="Deelstra H.J."/>
            <person name="Ortiz-Castellanos L."/>
            <person name="Li W."/>
            <person name="Sanchez-Alonso P."/>
            <person name="Schreier P.H."/>
            <person name="Hauser-Hahn I."/>
            <person name="Vaupel M."/>
            <person name="Koopmann E."/>
            <person name="Friedrich G."/>
            <person name="Voss H."/>
            <person name="Schluter T."/>
            <person name="Margolis J."/>
            <person name="Platt D."/>
            <person name="Swimmer C."/>
            <person name="Gnirke A."/>
            <person name="Chen F."/>
            <person name="Vysotskaia V."/>
            <person name="Mannhaupt G."/>
            <person name="Guldener U."/>
            <person name="Munsterkotter M."/>
            <person name="Haase D."/>
            <person name="Oesterheld M."/>
            <person name="Mewes H.W."/>
            <person name="Mauceli E.W."/>
            <person name="DeCaprio D."/>
            <person name="Wade C.M."/>
            <person name="Butler J."/>
            <person name="Young S."/>
            <person name="Jaffe D.B."/>
            <person name="Calvo S."/>
            <person name="Nusbaum C."/>
            <person name="Galagan J."/>
            <person name="Birren B.W."/>
        </authorList>
    </citation>
    <scope>NUCLEOTIDE SEQUENCE [LARGE SCALE GENOMIC DNA]</scope>
    <source>
        <strain evidence="12">DSM 14603 / FGSC 9021 / UM521</strain>
    </source>
</reference>
<comment type="subcellular location">
    <subcellularLocation>
        <location evidence="1">Cytoplasm</location>
        <location evidence="1">Cytosol</location>
    </subcellularLocation>
</comment>
<keyword evidence="5" id="KW-0648">Protein biosynthesis</keyword>
<keyword evidence="4" id="KW-0396">Initiation factor</keyword>
<evidence type="ECO:0000256" key="6">
    <source>
        <dbReference type="ARBA" id="ARBA00044196"/>
    </source>
</evidence>
<proteinExistence type="inferred from homology"/>
<keyword evidence="3" id="KW-0963">Cytoplasm</keyword>
<dbReference type="STRING" id="237631.A0A0D1C8E1"/>